<evidence type="ECO:0000313" key="1">
    <source>
        <dbReference type="EMBL" id="CAL1382939.1"/>
    </source>
</evidence>
<name>A0AAV2EAL5_9ROSI</name>
<dbReference type="EMBL" id="OZ034817">
    <property type="protein sequence ID" value="CAL1382939.1"/>
    <property type="molecule type" value="Genomic_DNA"/>
</dbReference>
<organism evidence="1 2">
    <name type="scientific">Linum trigynum</name>
    <dbReference type="NCBI Taxonomy" id="586398"/>
    <lineage>
        <taxon>Eukaryota</taxon>
        <taxon>Viridiplantae</taxon>
        <taxon>Streptophyta</taxon>
        <taxon>Embryophyta</taxon>
        <taxon>Tracheophyta</taxon>
        <taxon>Spermatophyta</taxon>
        <taxon>Magnoliopsida</taxon>
        <taxon>eudicotyledons</taxon>
        <taxon>Gunneridae</taxon>
        <taxon>Pentapetalae</taxon>
        <taxon>rosids</taxon>
        <taxon>fabids</taxon>
        <taxon>Malpighiales</taxon>
        <taxon>Linaceae</taxon>
        <taxon>Linum</taxon>
    </lineage>
</organism>
<gene>
    <name evidence="1" type="ORF">LTRI10_LOCUS24240</name>
</gene>
<evidence type="ECO:0000313" key="2">
    <source>
        <dbReference type="Proteomes" id="UP001497516"/>
    </source>
</evidence>
<proteinExistence type="predicted"/>
<accession>A0AAV2EAL5</accession>
<sequence>MHLSFRLGLGSDEQNARALRWQIRVGIRVGNVLGVGIEAWNRWLLQLTGRLRRQFFVIGGGSIIIFLRRSRRWRVFLQIRPFGSHARFRSGC</sequence>
<protein>
    <submittedName>
        <fullName evidence="1">Uncharacterized protein</fullName>
    </submittedName>
</protein>
<keyword evidence="2" id="KW-1185">Reference proteome</keyword>
<dbReference type="Proteomes" id="UP001497516">
    <property type="component" value="Chromosome 4"/>
</dbReference>
<reference evidence="1 2" key="1">
    <citation type="submission" date="2024-04" db="EMBL/GenBank/DDBJ databases">
        <authorList>
            <person name="Fracassetti M."/>
        </authorList>
    </citation>
    <scope>NUCLEOTIDE SEQUENCE [LARGE SCALE GENOMIC DNA]</scope>
</reference>
<dbReference type="AlphaFoldDB" id="A0AAV2EAL5"/>